<proteinExistence type="predicted"/>
<protein>
    <submittedName>
        <fullName evidence="2">Uncharacterized protein</fullName>
    </submittedName>
</protein>
<keyword evidence="1" id="KW-1133">Transmembrane helix</keyword>
<feature type="transmembrane region" description="Helical" evidence="1">
    <location>
        <begin position="12"/>
        <end position="34"/>
    </location>
</feature>
<keyword evidence="1" id="KW-0812">Transmembrane</keyword>
<name>A0A6C0IXC0_9ZZZZ</name>
<dbReference type="EMBL" id="MN740271">
    <property type="protein sequence ID" value="QHT97085.1"/>
    <property type="molecule type" value="Genomic_DNA"/>
</dbReference>
<accession>A0A6C0IXC0</accession>
<reference evidence="2" key="1">
    <citation type="journal article" date="2020" name="Nature">
        <title>Giant virus diversity and host interactions through global metagenomics.</title>
        <authorList>
            <person name="Schulz F."/>
            <person name="Roux S."/>
            <person name="Paez-Espino D."/>
            <person name="Jungbluth S."/>
            <person name="Walsh D.A."/>
            <person name="Denef V.J."/>
            <person name="McMahon K.D."/>
            <person name="Konstantinidis K.T."/>
            <person name="Eloe-Fadrosh E.A."/>
            <person name="Kyrpides N.C."/>
            <person name="Woyke T."/>
        </authorList>
    </citation>
    <scope>NUCLEOTIDE SEQUENCE</scope>
    <source>
        <strain evidence="2">GVMAG-M-3300024510-1</strain>
    </source>
</reference>
<dbReference type="AlphaFoldDB" id="A0A6C0IXC0"/>
<evidence type="ECO:0000313" key="2">
    <source>
        <dbReference type="EMBL" id="QHT97085.1"/>
    </source>
</evidence>
<keyword evidence="1" id="KW-0472">Membrane</keyword>
<sequence length="100" mass="11745">MNIDDQVNFYRILPLIIPFVAPQSFATWFARFYAIKSTTEFYLWARKTYLQHYYLVHTVQRSNLATKTAKAAAKLVWKGAKVGFRVTKQATRYAIHKLLQ</sequence>
<organism evidence="2">
    <name type="scientific">viral metagenome</name>
    <dbReference type="NCBI Taxonomy" id="1070528"/>
    <lineage>
        <taxon>unclassified sequences</taxon>
        <taxon>metagenomes</taxon>
        <taxon>organismal metagenomes</taxon>
    </lineage>
</organism>
<evidence type="ECO:0000256" key="1">
    <source>
        <dbReference type="SAM" id="Phobius"/>
    </source>
</evidence>